<dbReference type="EMBL" id="BPQB01000013">
    <property type="protein sequence ID" value="GJE89465.1"/>
    <property type="molecule type" value="Genomic_DNA"/>
</dbReference>
<evidence type="ECO:0008006" key="4">
    <source>
        <dbReference type="Google" id="ProtNLM"/>
    </source>
</evidence>
<name>A0A9P3G7V5_9APHY</name>
<feature type="region of interest" description="Disordered" evidence="1">
    <location>
        <begin position="228"/>
        <end position="247"/>
    </location>
</feature>
<proteinExistence type="predicted"/>
<dbReference type="AlphaFoldDB" id="A0A9P3G7V5"/>
<evidence type="ECO:0000313" key="3">
    <source>
        <dbReference type="Proteomes" id="UP000703269"/>
    </source>
</evidence>
<gene>
    <name evidence="2" type="ORF">PsYK624_055660</name>
</gene>
<dbReference type="OrthoDB" id="6359816at2759"/>
<protein>
    <recommendedName>
        <fullName evidence="4">BTB domain-containing protein</fullName>
    </recommendedName>
</protein>
<evidence type="ECO:0000313" key="2">
    <source>
        <dbReference type="EMBL" id="GJE89465.1"/>
    </source>
</evidence>
<sequence>MAATTTTTILKLQKVECETTVQFQIDDLKACFARGAPTRYSEHFGPGLRFGLWCINDGASASHLGLYLYTSADYPALTVSWTVAGRSPGGASVHPGKTMAYTFRSGEAIGWSRFVTAEQFHASDAMRADNALVLHATLRFAPVWPIVSRPTLDAVHRVVVGRSAPDVRYVAYKRRDANGRLSGRTVLYSSREAMEQGSEELRDLCDAGSKKLSASILKNGEEAKRTAFTDYRDDDSDFEDDAPDTDQEDFDMVDAQLHADSPPNSAVTERTFVSEDEPAIKAEPISAGRVPPPNTSPPFDGRTIVILGTASRTWEALLYWLYTGTIVFAPLASAGPAARAAAVAAHTTANPDRPAPVSCKAVYRLADAVRTFLPLRLEALKRRALDHLAAQLSMQTYLHELFSPFTARYDEVRRLEMLAVVKHWDALRGSAALKEKMVDVASGRLPHASHVLADLLLRTSIRDESENAAGK</sequence>
<dbReference type="Proteomes" id="UP000703269">
    <property type="component" value="Unassembled WGS sequence"/>
</dbReference>
<reference evidence="2 3" key="1">
    <citation type="submission" date="2021-08" db="EMBL/GenBank/DDBJ databases">
        <title>Draft Genome Sequence of Phanerochaete sordida strain YK-624.</title>
        <authorList>
            <person name="Mori T."/>
            <person name="Dohra H."/>
            <person name="Suzuki T."/>
            <person name="Kawagishi H."/>
            <person name="Hirai H."/>
        </authorList>
    </citation>
    <scope>NUCLEOTIDE SEQUENCE [LARGE SCALE GENOMIC DNA]</scope>
    <source>
        <strain evidence="2 3">YK-624</strain>
    </source>
</reference>
<comment type="caution">
    <text evidence="2">The sequence shown here is derived from an EMBL/GenBank/DDBJ whole genome shotgun (WGS) entry which is preliminary data.</text>
</comment>
<feature type="compositionally biased region" description="Acidic residues" evidence="1">
    <location>
        <begin position="232"/>
        <end position="247"/>
    </location>
</feature>
<evidence type="ECO:0000256" key="1">
    <source>
        <dbReference type="SAM" id="MobiDB-lite"/>
    </source>
</evidence>
<organism evidence="2 3">
    <name type="scientific">Phanerochaete sordida</name>
    <dbReference type="NCBI Taxonomy" id="48140"/>
    <lineage>
        <taxon>Eukaryota</taxon>
        <taxon>Fungi</taxon>
        <taxon>Dikarya</taxon>
        <taxon>Basidiomycota</taxon>
        <taxon>Agaricomycotina</taxon>
        <taxon>Agaricomycetes</taxon>
        <taxon>Polyporales</taxon>
        <taxon>Phanerochaetaceae</taxon>
        <taxon>Phanerochaete</taxon>
    </lineage>
</organism>
<keyword evidence="3" id="KW-1185">Reference proteome</keyword>
<accession>A0A9P3G7V5</accession>